<dbReference type="EMBL" id="AEXL02000090">
    <property type="protein sequence ID" value="EIJ65952.1"/>
    <property type="molecule type" value="Genomic_DNA"/>
</dbReference>
<dbReference type="RefSeq" id="WP_008299367.1">
    <property type="nucleotide sequence ID" value="NZ_AEXL02000090.1"/>
</dbReference>
<dbReference type="InterPro" id="IPR009563">
    <property type="entry name" value="SSSCA1"/>
</dbReference>
<sequence length="37" mass="4407">MIKEKCDRCGAPLGTETKKTKQRFCPNCKRKFQLQKY</sequence>
<evidence type="ECO:0000313" key="1">
    <source>
        <dbReference type="EMBL" id="EIJ65952.1"/>
    </source>
</evidence>
<accession>I3D2K9</accession>
<proteinExistence type="predicted"/>
<dbReference type="Pfam" id="PF06677">
    <property type="entry name" value="Auto_anti-p27"/>
    <property type="match status" value="1"/>
</dbReference>
<comment type="caution">
    <text evidence="1">The sequence shown here is derived from an EMBL/GenBank/DDBJ whole genome shotgun (WGS) entry which is preliminary data.</text>
</comment>
<organism evidence="1 2">
    <name type="scientific">Candidatus Nitrosopumilus salarius BD31</name>
    <dbReference type="NCBI Taxonomy" id="859350"/>
    <lineage>
        <taxon>Archaea</taxon>
        <taxon>Nitrososphaerota</taxon>
        <taxon>Nitrososphaeria</taxon>
        <taxon>Nitrosopumilales</taxon>
        <taxon>Nitrosopumilaceae</taxon>
        <taxon>Nitrosopumilus</taxon>
    </lineage>
</organism>
<keyword evidence="2" id="KW-1185">Reference proteome</keyword>
<gene>
    <name evidence="1" type="ORF">BD31_I0132</name>
</gene>
<protein>
    <submittedName>
        <fullName evidence="1">Uncharacterized protein</fullName>
    </submittedName>
</protein>
<dbReference type="AlphaFoldDB" id="I3D2K9"/>
<name>I3D2K9_9ARCH</name>
<reference evidence="1 2" key="1">
    <citation type="journal article" date="2012" name="J. Bacteriol.">
        <title>Genome sequence of "Candidatus Nitrosopumilus salaria" BD31, an ammonia-oxidizing archaeon from the San Francisco Bay estuary.</title>
        <authorList>
            <person name="Mosier A.C."/>
            <person name="Allen E.E."/>
            <person name="Kim M."/>
            <person name="Ferriera S."/>
            <person name="Francis C.A."/>
        </authorList>
    </citation>
    <scope>NUCLEOTIDE SEQUENCE [LARGE SCALE GENOMIC DNA]</scope>
    <source>
        <strain evidence="1 2">BD31</strain>
    </source>
</reference>
<evidence type="ECO:0000313" key="2">
    <source>
        <dbReference type="Proteomes" id="UP000003423"/>
    </source>
</evidence>
<dbReference type="PATRIC" id="fig|859350.6.peg.1058"/>
<dbReference type="Proteomes" id="UP000003423">
    <property type="component" value="Unassembled WGS sequence"/>
</dbReference>